<gene>
    <name evidence="1" type="ORF">I7I52_05305</name>
</gene>
<dbReference type="Proteomes" id="UP000670092">
    <property type="component" value="Unassembled WGS sequence"/>
</dbReference>
<evidence type="ECO:0000313" key="1">
    <source>
        <dbReference type="EMBL" id="KAG5293846.1"/>
    </source>
</evidence>
<dbReference type="VEuPathDB" id="FungiDB:I7I52_05305"/>
<comment type="caution">
    <text evidence="1">The sequence shown here is derived from an EMBL/GenBank/DDBJ whole genome shotgun (WGS) entry which is preliminary data.</text>
</comment>
<dbReference type="EMBL" id="JAEVHI010000004">
    <property type="protein sequence ID" value="KAG5293846.1"/>
    <property type="molecule type" value="Genomic_DNA"/>
</dbReference>
<evidence type="ECO:0000313" key="2">
    <source>
        <dbReference type="Proteomes" id="UP000670092"/>
    </source>
</evidence>
<sequence length="171" mass="19756">MRHKWGNWLTGIIVQSWSDIEGWLCGARDTPAQVFLFYWFLTILAQICCKARASNSSNRGITMECFFHICHNPCPREMNSQNLAVAFNQRSHAMKQEAHLRHILLNHNAFPSMFGGITVNFDYYLGEVKRDKRRNFRPRDDTGQHTMASSATITAWLLSPATVQMYQLCKL</sequence>
<proteinExistence type="predicted"/>
<dbReference type="AlphaFoldDB" id="A0A8H7YMK5"/>
<reference evidence="1 2" key="1">
    <citation type="submission" date="2021-01" db="EMBL/GenBank/DDBJ databases">
        <title>Chromosome-level genome assembly of a human fungal pathogen reveals clustering of transcriptionally co-regulated genes.</title>
        <authorList>
            <person name="Voorhies M."/>
            <person name="Cohen S."/>
            <person name="Shea T.P."/>
            <person name="Petrus S."/>
            <person name="Munoz J.F."/>
            <person name="Poplawski S."/>
            <person name="Goldman W.E."/>
            <person name="Michael T."/>
            <person name="Cuomo C.A."/>
            <person name="Sil A."/>
            <person name="Beyhan S."/>
        </authorList>
    </citation>
    <scope>NUCLEOTIDE SEQUENCE [LARGE SCALE GENOMIC DNA]</scope>
    <source>
        <strain evidence="1 2">G184AR</strain>
    </source>
</reference>
<protein>
    <submittedName>
        <fullName evidence="1">Uncharacterized protein</fullName>
    </submittedName>
</protein>
<organism evidence="1 2">
    <name type="scientific">Ajellomyces capsulatus</name>
    <name type="common">Darling's disease fungus</name>
    <name type="synonym">Histoplasma capsulatum</name>
    <dbReference type="NCBI Taxonomy" id="5037"/>
    <lineage>
        <taxon>Eukaryota</taxon>
        <taxon>Fungi</taxon>
        <taxon>Dikarya</taxon>
        <taxon>Ascomycota</taxon>
        <taxon>Pezizomycotina</taxon>
        <taxon>Eurotiomycetes</taxon>
        <taxon>Eurotiomycetidae</taxon>
        <taxon>Onygenales</taxon>
        <taxon>Ajellomycetaceae</taxon>
        <taxon>Histoplasma</taxon>
    </lineage>
</organism>
<accession>A0A8H7YMK5</accession>
<name>A0A8H7YMK5_AJECA</name>